<dbReference type="EMBL" id="AP012492">
    <property type="protein sequence ID" value="BAM32462.1"/>
    <property type="molecule type" value="Genomic_DNA"/>
</dbReference>
<proteinExistence type="predicted"/>
<sequence length="50" mass="5721">MGLLYTQYKMFHFKDKIDSLPRELVTAPPPATCANQTHKCLQSRLLVLCV</sequence>
<name>A0AAI8MJ51_9HELI</name>
<dbReference type="Proteomes" id="UP000006036">
    <property type="component" value="Chromosome 1"/>
</dbReference>
<gene>
    <name evidence="1" type="ORF">HCBAA847_1228</name>
</gene>
<dbReference type="AlphaFoldDB" id="A0AAI8MJ51"/>
<organism evidence="1 2">
    <name type="scientific">Helicobacter cinaedi CCUG 18818 = ATCC BAA-847</name>
    <dbReference type="NCBI Taxonomy" id="537971"/>
    <lineage>
        <taxon>Bacteria</taxon>
        <taxon>Pseudomonadati</taxon>
        <taxon>Campylobacterota</taxon>
        <taxon>Epsilonproteobacteria</taxon>
        <taxon>Campylobacterales</taxon>
        <taxon>Helicobacteraceae</taxon>
        <taxon>Helicobacter</taxon>
    </lineage>
</organism>
<protein>
    <submittedName>
        <fullName evidence="1">Uncharacterized protein</fullName>
    </submittedName>
</protein>
<dbReference type="KEGG" id="hcb:HCBAA847_1228"/>
<reference evidence="1 2" key="1">
    <citation type="journal article" date="2012" name="J. Bacteriol.">
        <title>Complete Genome Sequence of Helicobacter cinaedi Type Strain ATCC BAA-847.</title>
        <authorList>
            <person name="Miyoshi-Akiyama T."/>
            <person name="Takeshita N."/>
            <person name="Ohmagari N."/>
            <person name="Kirikae T."/>
        </authorList>
    </citation>
    <scope>NUCLEOTIDE SEQUENCE [LARGE SCALE GENOMIC DNA]</scope>
    <source>
        <strain evidence="1 2">ATCC BAA-847</strain>
    </source>
</reference>
<evidence type="ECO:0000313" key="2">
    <source>
        <dbReference type="Proteomes" id="UP000006036"/>
    </source>
</evidence>
<accession>A0AAI8MJ51</accession>
<evidence type="ECO:0000313" key="1">
    <source>
        <dbReference type="EMBL" id="BAM32462.1"/>
    </source>
</evidence>